<dbReference type="Pfam" id="PF12697">
    <property type="entry name" value="Abhydrolase_6"/>
    <property type="match status" value="1"/>
</dbReference>
<dbReference type="RefSeq" id="WP_093038471.1">
    <property type="nucleotide sequence ID" value="NZ_FOAG01000010.1"/>
</dbReference>
<protein>
    <submittedName>
        <fullName evidence="2">Pimeloyl-ACP methyl ester carboxylesterase</fullName>
    </submittedName>
</protein>
<dbReference type="InterPro" id="IPR050266">
    <property type="entry name" value="AB_hydrolase_sf"/>
</dbReference>
<reference evidence="2 3" key="1">
    <citation type="submission" date="2016-10" db="EMBL/GenBank/DDBJ databases">
        <authorList>
            <person name="de Groot N.N."/>
        </authorList>
    </citation>
    <scope>NUCLEOTIDE SEQUENCE [LARGE SCALE GENOMIC DNA]</scope>
    <source>
        <strain evidence="2 3">DSM 100674</strain>
    </source>
</reference>
<evidence type="ECO:0000259" key="1">
    <source>
        <dbReference type="Pfam" id="PF12697"/>
    </source>
</evidence>
<dbReference type="AlphaFoldDB" id="A0A1H7UJR2"/>
<dbReference type="GO" id="GO:0016020">
    <property type="term" value="C:membrane"/>
    <property type="evidence" value="ECO:0007669"/>
    <property type="project" value="TreeGrafter"/>
</dbReference>
<dbReference type="SUPFAM" id="SSF53474">
    <property type="entry name" value="alpha/beta-Hydrolases"/>
    <property type="match status" value="1"/>
</dbReference>
<feature type="domain" description="AB hydrolase-1" evidence="1">
    <location>
        <begin position="26"/>
        <end position="258"/>
    </location>
</feature>
<evidence type="ECO:0000313" key="3">
    <source>
        <dbReference type="Proteomes" id="UP000199582"/>
    </source>
</evidence>
<dbReference type="Gene3D" id="3.40.50.1820">
    <property type="entry name" value="alpha/beta hydrolase"/>
    <property type="match status" value="1"/>
</dbReference>
<sequence>MPRAERAGFPTWWREFGKGPRAGLAIHCSLAHSGSWGAVARDLAEVLTITAFDLPGHGQSAAWDGRGEIQAVSTAIAADFPDRPADVIGHSFGATVALRLAVEHPDLVRTLILYEPVFFAVAFADQPQMRTAYAATMAEYDAGIAAGDHARAAAEFTRIWGDGRRWVDLPAAVRAQLASQMPMIEAAAPALHDDAGGMLSSGALERIGAPVLLMEGSASPPIIAAINAGLAARMPHARRAVIAGAGHMGPITHPAQVTAEVRRFLEAGVKVG</sequence>
<gene>
    <name evidence="2" type="ORF">SAMN05443999_110108</name>
</gene>
<keyword evidence="3" id="KW-1185">Reference proteome</keyword>
<dbReference type="STRING" id="1287727.SAMN05443999_110108"/>
<dbReference type="PANTHER" id="PTHR43798:SF33">
    <property type="entry name" value="HYDROLASE, PUTATIVE (AFU_ORTHOLOGUE AFUA_2G14860)-RELATED"/>
    <property type="match status" value="1"/>
</dbReference>
<dbReference type="InterPro" id="IPR000073">
    <property type="entry name" value="AB_hydrolase_1"/>
</dbReference>
<organism evidence="2 3">
    <name type="scientific">Roseovarius azorensis</name>
    <dbReference type="NCBI Taxonomy" id="1287727"/>
    <lineage>
        <taxon>Bacteria</taxon>
        <taxon>Pseudomonadati</taxon>
        <taxon>Pseudomonadota</taxon>
        <taxon>Alphaproteobacteria</taxon>
        <taxon>Rhodobacterales</taxon>
        <taxon>Roseobacteraceae</taxon>
        <taxon>Roseovarius</taxon>
    </lineage>
</organism>
<dbReference type="PANTHER" id="PTHR43798">
    <property type="entry name" value="MONOACYLGLYCEROL LIPASE"/>
    <property type="match status" value="1"/>
</dbReference>
<dbReference type="OrthoDB" id="9804723at2"/>
<dbReference type="InterPro" id="IPR029058">
    <property type="entry name" value="AB_hydrolase_fold"/>
</dbReference>
<accession>A0A1H7UJR2</accession>
<evidence type="ECO:0000313" key="2">
    <source>
        <dbReference type="EMBL" id="SEL97006.1"/>
    </source>
</evidence>
<dbReference type="Proteomes" id="UP000199582">
    <property type="component" value="Unassembled WGS sequence"/>
</dbReference>
<dbReference type="EMBL" id="FOAG01000010">
    <property type="protein sequence ID" value="SEL97006.1"/>
    <property type="molecule type" value="Genomic_DNA"/>
</dbReference>
<name>A0A1H7UJR2_9RHOB</name>
<dbReference type="PRINTS" id="PR00111">
    <property type="entry name" value="ABHYDROLASE"/>
</dbReference>
<proteinExistence type="predicted"/>